<dbReference type="PANTHER" id="PTHR12526:SF637">
    <property type="entry name" value="GLYCOSYLTRANSFERASE EPSF-RELATED"/>
    <property type="match status" value="1"/>
</dbReference>
<dbReference type="EMBL" id="PYOU01000013">
    <property type="protein sequence ID" value="PSX07460.1"/>
    <property type="molecule type" value="Genomic_DNA"/>
</dbReference>
<dbReference type="RefSeq" id="WP_045152080.1">
    <property type="nucleotide sequence ID" value="NZ_JZSW01000003.1"/>
</dbReference>
<evidence type="ECO:0000313" key="2">
    <source>
        <dbReference type="EMBL" id="PSX07460.1"/>
    </source>
</evidence>
<dbReference type="SUPFAM" id="SSF53756">
    <property type="entry name" value="UDP-Glycosyltransferase/glycogen phosphorylase"/>
    <property type="match status" value="1"/>
</dbReference>
<dbReference type="Proteomes" id="UP000240989">
    <property type="component" value="Unassembled WGS sequence"/>
</dbReference>
<sequence length="417" mass="46988">MKVLIVSHSDSSGGAARAAKRLLLALCNSRANAKMFVKVKNTSNYLITGQKNKIELAINIIRSGLGQMMLKLQRSSNKSLHSLNLIPSKMLKNINNDDSDIVNLHWINGETLSIKDISLINKPVVMTIHDMWAFCGSEHVVELQNNRFYDGYTSSNRKDGDSYLDLDKFIWKQKKKHWSKPFNIVAPSNWMAECARESSLFKGWEISVIPNAIDTKVFKPIDKHVARGILNLPLDEKLIGFGSWMGGETYNKGFDLLQQALLNLDNSNMPPLRCIVFGQERPLNFVESKLPFSFMGHINDDITLAILYSALDLVVLPSRIENLPQVATEAMSCGCPVVAFETAGIPDVIEHMKTGYLARAFNSEDLAFGIKKIINDNELQLYMSQKCREKAVTKWDNDIVAEQYLSLYQSILNKKDL</sequence>
<comment type="caution">
    <text evidence="2">The sequence shown here is derived from an EMBL/GenBank/DDBJ whole genome shotgun (WGS) entry which is preliminary data.</text>
</comment>
<organism evidence="2 3">
    <name type="scientific">Photobacterium angustum</name>
    <dbReference type="NCBI Taxonomy" id="661"/>
    <lineage>
        <taxon>Bacteria</taxon>
        <taxon>Pseudomonadati</taxon>
        <taxon>Pseudomonadota</taxon>
        <taxon>Gammaproteobacteria</taxon>
        <taxon>Vibrionales</taxon>
        <taxon>Vibrionaceae</taxon>
        <taxon>Photobacterium</taxon>
    </lineage>
</organism>
<keyword evidence="2" id="KW-0808">Transferase</keyword>
<dbReference type="PANTHER" id="PTHR12526">
    <property type="entry name" value="GLYCOSYLTRANSFERASE"/>
    <property type="match status" value="1"/>
</dbReference>
<dbReference type="InterPro" id="IPR001296">
    <property type="entry name" value="Glyco_trans_1"/>
</dbReference>
<name>A0ABX5H1I3_PHOAN</name>
<protein>
    <submittedName>
        <fullName evidence="2">Glycosyl transferase</fullName>
    </submittedName>
</protein>
<dbReference type="GO" id="GO:0016740">
    <property type="term" value="F:transferase activity"/>
    <property type="evidence" value="ECO:0007669"/>
    <property type="project" value="UniProtKB-KW"/>
</dbReference>
<evidence type="ECO:0000259" key="1">
    <source>
        <dbReference type="Pfam" id="PF00534"/>
    </source>
</evidence>
<reference evidence="2 3" key="1">
    <citation type="submission" date="2018-01" db="EMBL/GenBank/DDBJ databases">
        <title>Whole genome sequencing of Histamine producing bacteria.</title>
        <authorList>
            <person name="Butler K."/>
        </authorList>
    </citation>
    <scope>NUCLEOTIDE SEQUENCE [LARGE SCALE GENOMIC DNA]</scope>
    <source>
        <strain evidence="2 3">A6-1</strain>
    </source>
</reference>
<dbReference type="Pfam" id="PF00534">
    <property type="entry name" value="Glycos_transf_1"/>
    <property type="match status" value="1"/>
</dbReference>
<keyword evidence="3" id="KW-1185">Reference proteome</keyword>
<dbReference type="Gene3D" id="3.40.50.2000">
    <property type="entry name" value="Glycogen Phosphorylase B"/>
    <property type="match status" value="2"/>
</dbReference>
<accession>A0ABX5H1I3</accession>
<evidence type="ECO:0000313" key="3">
    <source>
        <dbReference type="Proteomes" id="UP000240989"/>
    </source>
</evidence>
<feature type="domain" description="Glycosyl transferase family 1" evidence="1">
    <location>
        <begin position="249"/>
        <end position="389"/>
    </location>
</feature>
<proteinExistence type="predicted"/>
<gene>
    <name evidence="2" type="ORF">C0W27_15685</name>
</gene>